<proteinExistence type="predicted"/>
<dbReference type="EMBL" id="JAUDFV010000152">
    <property type="protein sequence ID" value="KAL2718113.1"/>
    <property type="molecule type" value="Genomic_DNA"/>
</dbReference>
<dbReference type="Proteomes" id="UP001607302">
    <property type="component" value="Unassembled WGS sequence"/>
</dbReference>
<name>A0ABD2ABX7_VESSQ</name>
<reference evidence="2 3" key="1">
    <citation type="journal article" date="2024" name="Ann. Entomol. Soc. Am.">
        <title>Genomic analyses of the southern and eastern yellowjacket wasps (Hymenoptera: Vespidae) reveal evolutionary signatures of social life.</title>
        <authorList>
            <person name="Catto M.A."/>
            <person name="Caine P.B."/>
            <person name="Orr S.E."/>
            <person name="Hunt B.G."/>
            <person name="Goodisman M.A.D."/>
        </authorList>
    </citation>
    <scope>NUCLEOTIDE SEQUENCE [LARGE SCALE GENOMIC DNA]</scope>
    <source>
        <strain evidence="2">233</strain>
        <tissue evidence="2">Head and thorax</tissue>
    </source>
</reference>
<feature type="compositionally biased region" description="Polar residues" evidence="1">
    <location>
        <begin position="11"/>
        <end position="22"/>
    </location>
</feature>
<comment type="caution">
    <text evidence="2">The sequence shown here is derived from an EMBL/GenBank/DDBJ whole genome shotgun (WGS) entry which is preliminary data.</text>
</comment>
<organism evidence="2 3">
    <name type="scientific">Vespula squamosa</name>
    <name type="common">Southern yellow jacket</name>
    <name type="synonym">Wasp</name>
    <dbReference type="NCBI Taxonomy" id="30214"/>
    <lineage>
        <taxon>Eukaryota</taxon>
        <taxon>Metazoa</taxon>
        <taxon>Ecdysozoa</taxon>
        <taxon>Arthropoda</taxon>
        <taxon>Hexapoda</taxon>
        <taxon>Insecta</taxon>
        <taxon>Pterygota</taxon>
        <taxon>Neoptera</taxon>
        <taxon>Endopterygota</taxon>
        <taxon>Hymenoptera</taxon>
        <taxon>Apocrita</taxon>
        <taxon>Aculeata</taxon>
        <taxon>Vespoidea</taxon>
        <taxon>Vespidae</taxon>
        <taxon>Vespinae</taxon>
        <taxon>Vespula</taxon>
    </lineage>
</organism>
<feature type="compositionally biased region" description="Basic and acidic residues" evidence="1">
    <location>
        <begin position="1"/>
        <end position="10"/>
    </location>
</feature>
<evidence type="ECO:0000313" key="2">
    <source>
        <dbReference type="EMBL" id="KAL2718113.1"/>
    </source>
</evidence>
<feature type="region of interest" description="Disordered" evidence="1">
    <location>
        <begin position="1"/>
        <end position="28"/>
    </location>
</feature>
<feature type="non-terminal residue" evidence="2">
    <location>
        <position position="1"/>
    </location>
</feature>
<dbReference type="AlphaFoldDB" id="A0ABD2ABX7"/>
<keyword evidence="3" id="KW-1185">Reference proteome</keyword>
<sequence>PGEEKPKRSESSLSAESPNGVQENVEAKGERTYLRSRVVIELDPFLKLKDNGSRYVLRRKLAMRYDTLGLKSLVCEAMTREEFSLCRFEHNRRCNQAALPSI</sequence>
<protein>
    <submittedName>
        <fullName evidence="2">Uncharacterized protein</fullName>
    </submittedName>
</protein>
<evidence type="ECO:0000313" key="3">
    <source>
        <dbReference type="Proteomes" id="UP001607302"/>
    </source>
</evidence>
<evidence type="ECO:0000256" key="1">
    <source>
        <dbReference type="SAM" id="MobiDB-lite"/>
    </source>
</evidence>
<accession>A0ABD2ABX7</accession>
<gene>
    <name evidence="2" type="ORF">V1478_011989</name>
</gene>